<accession>A0A1Q3BVM1</accession>
<comment type="caution">
    <text evidence="7">The sequence shown here is derived from an EMBL/GenBank/DDBJ whole genome shotgun (WGS) entry which is preliminary data.</text>
</comment>
<comment type="similarity">
    <text evidence="2 6">Belongs to the plant self-incompatibility (S1) protein family.</text>
</comment>
<dbReference type="OrthoDB" id="1933876at2759"/>
<dbReference type="PANTHER" id="PTHR31232">
    <property type="match status" value="1"/>
</dbReference>
<dbReference type="Pfam" id="PF05938">
    <property type="entry name" value="Self-incomp_S1"/>
    <property type="match status" value="1"/>
</dbReference>
<keyword evidence="3 6" id="KW-0713">Self-incompatibility</keyword>
<dbReference type="EMBL" id="BDDD01000947">
    <property type="protein sequence ID" value="GAV71833.1"/>
    <property type="molecule type" value="Genomic_DNA"/>
</dbReference>
<feature type="signal peptide" evidence="6">
    <location>
        <begin position="1"/>
        <end position="24"/>
    </location>
</feature>
<gene>
    <name evidence="7" type="ORF">CFOL_v3_15322</name>
</gene>
<dbReference type="GO" id="GO:0060320">
    <property type="term" value="P:rejection of self pollen"/>
    <property type="evidence" value="ECO:0007669"/>
    <property type="project" value="UniProtKB-KW"/>
</dbReference>
<dbReference type="GO" id="GO:0005576">
    <property type="term" value="C:extracellular region"/>
    <property type="evidence" value="ECO:0007669"/>
    <property type="project" value="UniProtKB-SubCell"/>
</dbReference>
<proteinExistence type="inferred from homology"/>
<name>A0A1Q3BVM1_CEPFO</name>
<evidence type="ECO:0000256" key="6">
    <source>
        <dbReference type="RuleBase" id="RU367044"/>
    </source>
</evidence>
<evidence type="ECO:0000256" key="3">
    <source>
        <dbReference type="ARBA" id="ARBA00022471"/>
    </source>
</evidence>
<evidence type="ECO:0000256" key="5">
    <source>
        <dbReference type="ARBA" id="ARBA00022729"/>
    </source>
</evidence>
<dbReference type="PANTHER" id="PTHR31232:SF168">
    <property type="entry name" value="S-PROTEIN HOMOLOG 24-RELATED"/>
    <property type="match status" value="1"/>
</dbReference>
<dbReference type="Proteomes" id="UP000187406">
    <property type="component" value="Unassembled WGS sequence"/>
</dbReference>
<dbReference type="InParanoid" id="A0A1Q3BVM1"/>
<dbReference type="AlphaFoldDB" id="A0A1Q3BVM1"/>
<protein>
    <recommendedName>
        <fullName evidence="6">S-protein homolog</fullName>
    </recommendedName>
</protein>
<organism evidence="7 8">
    <name type="scientific">Cephalotus follicularis</name>
    <name type="common">Albany pitcher plant</name>
    <dbReference type="NCBI Taxonomy" id="3775"/>
    <lineage>
        <taxon>Eukaryota</taxon>
        <taxon>Viridiplantae</taxon>
        <taxon>Streptophyta</taxon>
        <taxon>Embryophyta</taxon>
        <taxon>Tracheophyta</taxon>
        <taxon>Spermatophyta</taxon>
        <taxon>Magnoliopsida</taxon>
        <taxon>eudicotyledons</taxon>
        <taxon>Gunneridae</taxon>
        <taxon>Pentapetalae</taxon>
        <taxon>rosids</taxon>
        <taxon>fabids</taxon>
        <taxon>Oxalidales</taxon>
        <taxon>Cephalotaceae</taxon>
        <taxon>Cephalotus</taxon>
    </lineage>
</organism>
<evidence type="ECO:0000256" key="2">
    <source>
        <dbReference type="ARBA" id="ARBA00005581"/>
    </source>
</evidence>
<evidence type="ECO:0000313" key="7">
    <source>
        <dbReference type="EMBL" id="GAV71833.1"/>
    </source>
</evidence>
<evidence type="ECO:0000313" key="8">
    <source>
        <dbReference type="Proteomes" id="UP000187406"/>
    </source>
</evidence>
<dbReference type="InterPro" id="IPR010264">
    <property type="entry name" value="Self-incomp_S1"/>
</dbReference>
<evidence type="ECO:0000256" key="1">
    <source>
        <dbReference type="ARBA" id="ARBA00004613"/>
    </source>
</evidence>
<comment type="subcellular location">
    <subcellularLocation>
        <location evidence="1 6">Secreted</location>
    </subcellularLocation>
</comment>
<keyword evidence="8" id="KW-1185">Reference proteome</keyword>
<keyword evidence="4 6" id="KW-0964">Secreted</keyword>
<feature type="chain" id="PRO_5025093382" description="S-protein homolog" evidence="6">
    <location>
        <begin position="25"/>
        <end position="132"/>
    </location>
</feature>
<sequence length="132" mass="15602">MGSNNNKHILFFVVLLFFLFLGEAHKHVRIINNMQSNVTIHCKSKDNDLGVHVLSHDDSFRWKFNVNFWQTTLFFCGFNSQHGRGVYDIFKADRDQSRCLSLCLWEVQDNGVHGFKENATMDDIWFEWQNNK</sequence>
<evidence type="ECO:0000256" key="4">
    <source>
        <dbReference type="ARBA" id="ARBA00022525"/>
    </source>
</evidence>
<reference evidence="8" key="1">
    <citation type="submission" date="2016-04" db="EMBL/GenBank/DDBJ databases">
        <title>Cephalotus genome sequencing.</title>
        <authorList>
            <person name="Fukushima K."/>
            <person name="Hasebe M."/>
            <person name="Fang X."/>
        </authorList>
    </citation>
    <scope>NUCLEOTIDE SEQUENCE [LARGE SCALE GENOMIC DNA]</scope>
    <source>
        <strain evidence="8">cv. St1</strain>
    </source>
</reference>
<keyword evidence="5 6" id="KW-0732">Signal</keyword>